<protein>
    <submittedName>
        <fullName evidence="2">Uncharacterized protein</fullName>
    </submittedName>
</protein>
<feature type="region of interest" description="Disordered" evidence="1">
    <location>
        <begin position="1"/>
        <end position="34"/>
    </location>
</feature>
<sequence>MVVFIGKTTKGKYPHGATPSHEKSHPNKKSPSQN</sequence>
<proteinExistence type="predicted"/>
<reference evidence="2" key="1">
    <citation type="submission" date="2020-09" db="EMBL/GenBank/DDBJ databases">
        <title>Genome-Enabled Discovery of Anthraquinone Biosynthesis in Senna tora.</title>
        <authorList>
            <person name="Kang S.-H."/>
            <person name="Pandey R.P."/>
            <person name="Lee C.-M."/>
            <person name="Sim J.-S."/>
            <person name="Jeong J.-T."/>
            <person name="Choi B.-S."/>
            <person name="Jung M."/>
            <person name="Ginzburg D."/>
            <person name="Zhao K."/>
            <person name="Won S.Y."/>
            <person name="Oh T.-J."/>
            <person name="Yu Y."/>
            <person name="Kim N.-H."/>
            <person name="Lee O.R."/>
            <person name="Lee T.-H."/>
            <person name="Bashyal P."/>
            <person name="Kim T.-S."/>
            <person name="Lee W.-H."/>
            <person name="Kawkins C."/>
            <person name="Kim C.-K."/>
            <person name="Kim J.S."/>
            <person name="Ahn B.O."/>
            <person name="Rhee S.Y."/>
            <person name="Sohng J.K."/>
        </authorList>
    </citation>
    <scope>NUCLEOTIDE SEQUENCE</scope>
    <source>
        <tissue evidence="2">Leaf</tissue>
    </source>
</reference>
<gene>
    <name evidence="2" type="ORF">G2W53_003617</name>
</gene>
<dbReference type="AlphaFoldDB" id="A0A835CGK1"/>
<comment type="caution">
    <text evidence="2">The sequence shown here is derived from an EMBL/GenBank/DDBJ whole genome shotgun (WGS) entry which is preliminary data.</text>
</comment>
<accession>A0A835CGK1</accession>
<dbReference type="Proteomes" id="UP000634136">
    <property type="component" value="Unassembled WGS sequence"/>
</dbReference>
<evidence type="ECO:0000313" key="2">
    <source>
        <dbReference type="EMBL" id="KAF7841319.1"/>
    </source>
</evidence>
<organism evidence="2 3">
    <name type="scientific">Senna tora</name>
    <dbReference type="NCBI Taxonomy" id="362788"/>
    <lineage>
        <taxon>Eukaryota</taxon>
        <taxon>Viridiplantae</taxon>
        <taxon>Streptophyta</taxon>
        <taxon>Embryophyta</taxon>
        <taxon>Tracheophyta</taxon>
        <taxon>Spermatophyta</taxon>
        <taxon>Magnoliopsida</taxon>
        <taxon>eudicotyledons</taxon>
        <taxon>Gunneridae</taxon>
        <taxon>Pentapetalae</taxon>
        <taxon>rosids</taxon>
        <taxon>fabids</taxon>
        <taxon>Fabales</taxon>
        <taxon>Fabaceae</taxon>
        <taxon>Caesalpinioideae</taxon>
        <taxon>Cassia clade</taxon>
        <taxon>Senna</taxon>
    </lineage>
</organism>
<name>A0A835CGK1_9FABA</name>
<evidence type="ECO:0000256" key="1">
    <source>
        <dbReference type="SAM" id="MobiDB-lite"/>
    </source>
</evidence>
<dbReference type="EMBL" id="JAAIUW010000002">
    <property type="protein sequence ID" value="KAF7841319.1"/>
    <property type="molecule type" value="Genomic_DNA"/>
</dbReference>
<evidence type="ECO:0000313" key="3">
    <source>
        <dbReference type="Proteomes" id="UP000634136"/>
    </source>
</evidence>
<keyword evidence="3" id="KW-1185">Reference proteome</keyword>